<evidence type="ECO:0000313" key="10">
    <source>
        <dbReference type="EMBL" id="KIW66817.1"/>
    </source>
</evidence>
<dbReference type="InterPro" id="IPR050853">
    <property type="entry name" value="WD_repeat_DNA-damage-binding"/>
</dbReference>
<protein>
    <recommendedName>
        <fullName evidence="3 8">DNA damage-binding protein CMR1</fullName>
    </recommendedName>
</protein>
<evidence type="ECO:0000313" key="11">
    <source>
        <dbReference type="Proteomes" id="UP000054266"/>
    </source>
</evidence>
<keyword evidence="5" id="KW-0677">Repeat</keyword>
<dbReference type="InterPro" id="IPR036322">
    <property type="entry name" value="WD40_repeat_dom_sf"/>
</dbReference>
<dbReference type="GO" id="GO:0003677">
    <property type="term" value="F:DNA binding"/>
    <property type="evidence" value="ECO:0007669"/>
    <property type="project" value="UniProtKB-UniRule"/>
</dbReference>
<feature type="compositionally biased region" description="Polar residues" evidence="9">
    <location>
        <begin position="47"/>
        <end position="56"/>
    </location>
</feature>
<dbReference type="SMART" id="SM00320">
    <property type="entry name" value="WD40"/>
    <property type="match status" value="5"/>
</dbReference>
<evidence type="ECO:0000256" key="5">
    <source>
        <dbReference type="ARBA" id="ARBA00022737"/>
    </source>
</evidence>
<dbReference type="SUPFAM" id="SSF50978">
    <property type="entry name" value="WD40 repeat-like"/>
    <property type="match status" value="1"/>
</dbReference>
<dbReference type="Proteomes" id="UP000054266">
    <property type="component" value="Unassembled WGS sequence"/>
</dbReference>
<dbReference type="InterPro" id="IPR015943">
    <property type="entry name" value="WD40/YVTN_repeat-like_dom_sf"/>
</dbReference>
<evidence type="ECO:0000256" key="9">
    <source>
        <dbReference type="SAM" id="MobiDB-lite"/>
    </source>
</evidence>
<keyword evidence="7 8" id="KW-0238">DNA-binding</keyword>
<feature type="compositionally biased region" description="Acidic residues" evidence="9">
    <location>
        <begin position="238"/>
        <end position="251"/>
    </location>
</feature>
<evidence type="ECO:0000256" key="8">
    <source>
        <dbReference type="RuleBase" id="RU365004"/>
    </source>
</evidence>
<dbReference type="EMBL" id="KN846959">
    <property type="protein sequence ID" value="KIW66817.1"/>
    <property type="molecule type" value="Genomic_DNA"/>
</dbReference>
<dbReference type="Gene3D" id="2.130.10.10">
    <property type="entry name" value="YVTN repeat-like/Quinoprotein amine dehydrogenase"/>
    <property type="match status" value="1"/>
</dbReference>
<evidence type="ECO:0000256" key="6">
    <source>
        <dbReference type="ARBA" id="ARBA00022763"/>
    </source>
</evidence>
<evidence type="ECO:0000256" key="1">
    <source>
        <dbReference type="ARBA" id="ARBA00002653"/>
    </source>
</evidence>
<dbReference type="PROSITE" id="PS00678">
    <property type="entry name" value="WD_REPEATS_1"/>
    <property type="match status" value="1"/>
</dbReference>
<name>A0A0D2DXH5_9EURO</name>
<gene>
    <name evidence="10" type="ORF">PV04_06111</name>
</gene>
<keyword evidence="4 8" id="KW-0853">WD repeat</keyword>
<evidence type="ECO:0000256" key="3">
    <source>
        <dbReference type="ARBA" id="ARBA00021132"/>
    </source>
</evidence>
<comment type="function">
    <text evidence="1 8">DNA-binding protein that binds to both single- and double-stranded DNA. Binds preferentially to UV-damaged DNA. May be involved in DNA-metabolic processes.</text>
</comment>
<feature type="region of interest" description="Disordered" evidence="9">
    <location>
        <begin position="39"/>
        <end position="93"/>
    </location>
</feature>
<dbReference type="InterPro" id="IPR019775">
    <property type="entry name" value="WD40_repeat_CS"/>
</dbReference>
<feature type="compositionally biased region" description="Polar residues" evidence="9">
    <location>
        <begin position="254"/>
        <end position="267"/>
    </location>
</feature>
<dbReference type="AlphaFoldDB" id="A0A0D2DXH5"/>
<dbReference type="GO" id="GO:0005634">
    <property type="term" value="C:nucleus"/>
    <property type="evidence" value="ECO:0007669"/>
    <property type="project" value="TreeGrafter"/>
</dbReference>
<reference evidence="10 11" key="1">
    <citation type="submission" date="2015-01" db="EMBL/GenBank/DDBJ databases">
        <title>The Genome Sequence of Capronia semiimmersa CBS27337.</title>
        <authorList>
            <consortium name="The Broad Institute Genomics Platform"/>
            <person name="Cuomo C."/>
            <person name="de Hoog S."/>
            <person name="Gorbushina A."/>
            <person name="Stielow B."/>
            <person name="Teixiera M."/>
            <person name="Abouelleil A."/>
            <person name="Chapman S.B."/>
            <person name="Priest M."/>
            <person name="Young S.K."/>
            <person name="Wortman J."/>
            <person name="Nusbaum C."/>
            <person name="Birren B."/>
        </authorList>
    </citation>
    <scope>NUCLEOTIDE SEQUENCE [LARGE SCALE GENOMIC DNA]</scope>
    <source>
        <strain evidence="10 11">CBS 27337</strain>
    </source>
</reference>
<organism evidence="10 11">
    <name type="scientific">Phialophora macrospora</name>
    <dbReference type="NCBI Taxonomy" id="1851006"/>
    <lineage>
        <taxon>Eukaryota</taxon>
        <taxon>Fungi</taxon>
        <taxon>Dikarya</taxon>
        <taxon>Ascomycota</taxon>
        <taxon>Pezizomycotina</taxon>
        <taxon>Eurotiomycetes</taxon>
        <taxon>Chaetothyriomycetidae</taxon>
        <taxon>Chaetothyriales</taxon>
        <taxon>Herpotrichiellaceae</taxon>
        <taxon>Phialophora</taxon>
    </lineage>
</organism>
<dbReference type="FunFam" id="2.130.10.10:FF:000562">
    <property type="entry name" value="DNA damage-binding protein CMR1"/>
    <property type="match status" value="1"/>
</dbReference>
<dbReference type="GO" id="GO:0006974">
    <property type="term" value="P:DNA damage response"/>
    <property type="evidence" value="ECO:0007669"/>
    <property type="project" value="UniProtKB-KW"/>
</dbReference>
<evidence type="ECO:0000256" key="7">
    <source>
        <dbReference type="ARBA" id="ARBA00023125"/>
    </source>
</evidence>
<dbReference type="PANTHER" id="PTHR14773:SF0">
    <property type="entry name" value="WD REPEAT-CONTAINING PROTEIN 76"/>
    <property type="match status" value="1"/>
</dbReference>
<sequence>MARSTTVQATEPSDFEKQRLANIAERDALLKKLTQEAQSAGLYTKPPSLQNGQKRTATAKPKGPPAKRVKKEAVEVAPRRTSSRLAGLQADSEVARQKAEVEYEKAKEAQRAKWERVTGDLSFSGTGADGTGLIGTDVLLKGVATPYARTFNEEQIRETSDKDLKALRERMSGLQLWEEWEPNRIKITPERIYSMAFHPTTTKPIVFAGDKLGTLGIVDASQDRAATGVKREAAAPGEDADEDEEEDEEDHDPQITQIKPHTRTISAMHTHPSKPETIYTASYDSSIRATDLTKSVAVEVYGPSSRNEDEPVSGVDMSSTDPNTLYFTTLNGAFGRYDARTAPSTAELFQLSEKKIGGFSLHPLAPHYVATASLDRFLRLWDLRMVTKEMPTLVGEHESRLSVSHAAFNTAGQVATTSYDDTIKIHSFGVGGSHGGKETKSAAKGADGEMHGMIEWKAGFQLADEAMKPEVVIRHNNQTGRWTTILKPRWQMYPSDNIQKLVVGNMNRFVDVYAANGDQLAQLGGDGITAVPAVAVFHPSKDWIAGGTASGKLCLWM</sequence>
<proteinExistence type="inferred from homology"/>
<comment type="similarity">
    <text evidence="2 8">Belongs to the WD repeat DDB2/WDR76 family.</text>
</comment>
<evidence type="ECO:0000256" key="4">
    <source>
        <dbReference type="ARBA" id="ARBA00022574"/>
    </source>
</evidence>
<dbReference type="InterPro" id="IPR001680">
    <property type="entry name" value="WD40_rpt"/>
</dbReference>
<accession>A0A0D2DXH5</accession>
<keyword evidence="11" id="KW-1185">Reference proteome</keyword>
<dbReference type="HOGENOM" id="CLU_017019_1_1_1"/>
<dbReference type="STRING" id="5601.A0A0D2DXH5"/>
<dbReference type="GO" id="GO:2000001">
    <property type="term" value="P:regulation of DNA damage checkpoint"/>
    <property type="evidence" value="ECO:0007669"/>
    <property type="project" value="TreeGrafter"/>
</dbReference>
<dbReference type="PANTHER" id="PTHR14773">
    <property type="entry name" value="WD REPEAT-CONTAINING PROTEIN 76"/>
    <property type="match status" value="1"/>
</dbReference>
<keyword evidence="6 8" id="KW-0227">DNA damage</keyword>
<feature type="region of interest" description="Disordered" evidence="9">
    <location>
        <begin position="224"/>
        <end position="268"/>
    </location>
</feature>
<evidence type="ECO:0000256" key="2">
    <source>
        <dbReference type="ARBA" id="ARBA00005434"/>
    </source>
</evidence>